<dbReference type="Proteomes" id="UP001163714">
    <property type="component" value="Unassembled WGS sequence"/>
</dbReference>
<proteinExistence type="predicted"/>
<evidence type="ECO:0000313" key="7">
    <source>
        <dbReference type="EMBL" id="MCW3171989.1"/>
    </source>
</evidence>
<keyword evidence="2" id="KW-0997">Cell inner membrane</keyword>
<evidence type="ECO:0000256" key="5">
    <source>
        <dbReference type="ARBA" id="ARBA00023211"/>
    </source>
</evidence>
<dbReference type="Pfam" id="PF00149">
    <property type="entry name" value="Metallophos"/>
    <property type="match status" value="1"/>
</dbReference>
<evidence type="ECO:0000256" key="1">
    <source>
        <dbReference type="ARBA" id="ARBA00022475"/>
    </source>
</evidence>
<dbReference type="PANTHER" id="PTHR34990:SF2">
    <property type="entry name" value="BLL8164 PROTEIN"/>
    <property type="match status" value="1"/>
</dbReference>
<name>A0ABT3I7E4_9GAMM</name>
<evidence type="ECO:0000256" key="4">
    <source>
        <dbReference type="ARBA" id="ARBA00023136"/>
    </source>
</evidence>
<feature type="domain" description="Calcineurin-like phosphoesterase" evidence="6">
    <location>
        <begin position="51"/>
        <end position="247"/>
    </location>
</feature>
<keyword evidence="8" id="KW-1185">Reference proteome</keyword>
<keyword evidence="1" id="KW-1003">Cell membrane</keyword>
<evidence type="ECO:0000313" key="8">
    <source>
        <dbReference type="Proteomes" id="UP001163714"/>
    </source>
</evidence>
<dbReference type="Gene3D" id="3.60.21.10">
    <property type="match status" value="1"/>
</dbReference>
<organism evidence="7 8">
    <name type="scientific">Shewanella subflava</name>
    <dbReference type="NCBI Taxonomy" id="2986476"/>
    <lineage>
        <taxon>Bacteria</taxon>
        <taxon>Pseudomonadati</taxon>
        <taxon>Pseudomonadota</taxon>
        <taxon>Gammaproteobacteria</taxon>
        <taxon>Alteromonadales</taxon>
        <taxon>Shewanellaceae</taxon>
        <taxon>Shewanella</taxon>
    </lineage>
</organism>
<gene>
    <name evidence="7" type="ORF">OHT75_05825</name>
</gene>
<evidence type="ECO:0000256" key="2">
    <source>
        <dbReference type="ARBA" id="ARBA00022519"/>
    </source>
</evidence>
<keyword evidence="4" id="KW-0472">Membrane</keyword>
<dbReference type="PANTHER" id="PTHR34990">
    <property type="entry name" value="UDP-2,3-DIACYLGLUCOSAMINE HYDROLASE-RELATED"/>
    <property type="match status" value="1"/>
</dbReference>
<reference evidence="7" key="1">
    <citation type="submission" date="2022-10" db="EMBL/GenBank/DDBJ databases">
        <title>Shewanella flava sp. nov, isolated from the estuary of the Fenhe River into the Yellow River.</title>
        <authorList>
            <person name="Li Y."/>
        </authorList>
    </citation>
    <scope>NUCLEOTIDE SEQUENCE</scope>
    <source>
        <strain evidence="7">FYR11-62</strain>
    </source>
</reference>
<dbReference type="InterPro" id="IPR043461">
    <property type="entry name" value="LpxH-like"/>
</dbReference>
<protein>
    <submittedName>
        <fullName evidence="7">UDP-2,3-diacylglucosamine diphosphatase</fullName>
    </submittedName>
</protein>
<dbReference type="SUPFAM" id="SSF56300">
    <property type="entry name" value="Metallo-dependent phosphatases"/>
    <property type="match status" value="1"/>
</dbReference>
<dbReference type="InterPro" id="IPR004843">
    <property type="entry name" value="Calcineurin-like_PHP"/>
</dbReference>
<dbReference type="InterPro" id="IPR029052">
    <property type="entry name" value="Metallo-depent_PP-like"/>
</dbReference>
<keyword evidence="5" id="KW-0464">Manganese</keyword>
<keyword evidence="3" id="KW-0479">Metal-binding</keyword>
<accession>A0ABT3I7E4</accession>
<evidence type="ECO:0000256" key="3">
    <source>
        <dbReference type="ARBA" id="ARBA00022723"/>
    </source>
</evidence>
<evidence type="ECO:0000259" key="6">
    <source>
        <dbReference type="Pfam" id="PF00149"/>
    </source>
</evidence>
<dbReference type="RefSeq" id="WP_264725529.1">
    <property type="nucleotide sequence ID" value="NZ_JAPDMX010000009.1"/>
</dbReference>
<dbReference type="CDD" id="cd07398">
    <property type="entry name" value="MPP_YbbF-LpxH"/>
    <property type="match status" value="1"/>
</dbReference>
<sequence>MDKISTLFKQVTQAKNNSSTYVPPVLTTSLSTEENTLHHPQHPQFFYAVWLSDVHLGSIDCKADFLLDFLNRTHCQHLYLVGDIIDIWALKKRVFWPDSHQAVLTKILELAQNGTQVFYIPGNHDELFKAYVDSHFRGVTIAPDYVHQSILGKRCLMLHGDQFDSEVCVSRTYAKLGDHLYDVLLWLNRHLHHVRSQLGYPYWSLASYIKLRVNKAQQAINSFRDAVIRFADKQQVDMVICGHIHQPELSIHDLNERQIIYANDGDWVENCTLVVETLLGEFQLLKWDEQHKTTNIIQSIETDRSLSSASLEQAQHPKQKVA</sequence>
<comment type="caution">
    <text evidence="7">The sequence shown here is derived from an EMBL/GenBank/DDBJ whole genome shotgun (WGS) entry which is preliminary data.</text>
</comment>
<dbReference type="EMBL" id="JAPDMX010000009">
    <property type="protein sequence ID" value="MCW3171989.1"/>
    <property type="molecule type" value="Genomic_DNA"/>
</dbReference>